<dbReference type="EMBL" id="AFYH01092559">
    <property type="status" value="NOT_ANNOTATED_CDS"/>
    <property type="molecule type" value="Genomic_DNA"/>
</dbReference>
<dbReference type="InterPro" id="IPR043989">
    <property type="entry name" value="CCZ1/INTU/HSP4_longin_3"/>
</dbReference>
<feature type="domain" description="CCZ1/INTU second Longin" evidence="3">
    <location>
        <begin position="223"/>
        <end position="341"/>
    </location>
</feature>
<feature type="domain" description="CCZ1/INTU/HPS4 third Longin" evidence="4">
    <location>
        <begin position="369"/>
        <end position="467"/>
    </location>
</feature>
<reference evidence="6" key="1">
    <citation type="submission" date="2011-08" db="EMBL/GenBank/DDBJ databases">
        <title>The draft genome of Latimeria chalumnae.</title>
        <authorList>
            <person name="Di Palma F."/>
            <person name="Alfoldi J."/>
            <person name="Johnson J."/>
            <person name="Berlin A."/>
            <person name="Gnerre S."/>
            <person name="Jaffe D."/>
            <person name="MacCallum I."/>
            <person name="Young S."/>
            <person name="Walker B.J."/>
            <person name="Lander E."/>
            <person name="Lindblad-Toh K."/>
        </authorList>
    </citation>
    <scope>NUCLEOTIDE SEQUENCE [LARGE SCALE GENOMIC DNA]</scope>
    <source>
        <strain evidence="6">Wild caught</strain>
    </source>
</reference>
<dbReference type="InParanoid" id="H3AFQ2"/>
<dbReference type="EMBL" id="AFYH01092557">
    <property type="status" value="NOT_ANNOTATED_CDS"/>
    <property type="molecule type" value="Genomic_DNA"/>
</dbReference>
<evidence type="ECO:0000313" key="6">
    <source>
        <dbReference type="Proteomes" id="UP000008672"/>
    </source>
</evidence>
<dbReference type="Bgee" id="ENSLACG00000007500">
    <property type="expression patterns" value="Expressed in post-anal tail muscle and 6 other cell types or tissues"/>
</dbReference>
<name>H3AFQ2_LATCH</name>
<gene>
    <name evidence="5" type="primary">CCZ1</name>
</gene>
<dbReference type="OMA" id="DCQALHT"/>
<dbReference type="Pfam" id="PF19033">
    <property type="entry name" value="Intu_longin_3"/>
    <property type="match status" value="1"/>
</dbReference>
<evidence type="ECO:0000259" key="4">
    <source>
        <dbReference type="Pfam" id="PF19033"/>
    </source>
</evidence>
<reference evidence="5" key="3">
    <citation type="submission" date="2025-09" db="UniProtKB">
        <authorList>
            <consortium name="Ensembl"/>
        </authorList>
    </citation>
    <scope>IDENTIFICATION</scope>
</reference>
<reference evidence="5" key="2">
    <citation type="submission" date="2025-08" db="UniProtKB">
        <authorList>
            <consortium name="Ensembl"/>
        </authorList>
    </citation>
    <scope>IDENTIFICATION</scope>
</reference>
<dbReference type="GeneTree" id="ENSGT00390000004713"/>
<dbReference type="eggNOG" id="KOG2622">
    <property type="taxonomic scope" value="Eukaryota"/>
</dbReference>
<dbReference type="GO" id="GO:0016192">
    <property type="term" value="P:vesicle-mediated transport"/>
    <property type="evidence" value="ECO:0007669"/>
    <property type="project" value="InterPro"/>
</dbReference>
<evidence type="ECO:0000259" key="2">
    <source>
        <dbReference type="Pfam" id="PF19031"/>
    </source>
</evidence>
<dbReference type="FunCoup" id="H3AFQ2">
    <property type="interactions" value="3796"/>
</dbReference>
<dbReference type="STRING" id="7897.ENSLACP00000008473"/>
<keyword evidence="6" id="KW-1185">Reference proteome</keyword>
<dbReference type="InterPro" id="IPR043987">
    <property type="entry name" value="CCZ1/INTU/HSP4_longin_1"/>
</dbReference>
<evidence type="ECO:0000259" key="3">
    <source>
        <dbReference type="Pfam" id="PF19032"/>
    </source>
</evidence>
<sequence>KKFLFSSPRMATGTQDKQYNPTLLSFFIYNPKFGPKEGEEEKKILFYHPNEVEKNEKIRNVGLCEAIVQFTRTFCPTKPAKSLHTQKNRQFFHEPEENFWMVMVVRNPMIEKSNKDGKPLVEYQEEEILDTVYNAVLQQCYSMYRLFNGSFAQALETGGVELLKQRLEKFFYRYLQTLHLKSCDLLDVFGGISFFPLDKMTYLKIQSFVNKVEENLDLVKYTSLIFGSKDVLRSGLEQDDMRILYKYLTTSLFPRHTEPELAGRDSPMRTEMSGNLQHYGRFLTGPSNPNDPEAKCRFPKIFVNTEEELHLIVYKAMSAAVCFMVDASLELTRDFCVKLNKLVGPHLTVLASDICEQYNINKRLSGPEKEPQFKYIYFNHMNLAEKSTIHMRKTASISLTSVHPDLMKILGDINSDFSRVDDDEEIIVKAMSDYWVVGKKSDQRELYVILNQKNANLIEVNEEVKKLCATQFSNIFFLD</sequence>
<dbReference type="EMBL" id="AFYH01092558">
    <property type="status" value="NOT_ANNOTATED_CDS"/>
    <property type="molecule type" value="Genomic_DNA"/>
</dbReference>
<dbReference type="EMBL" id="AFYH01092556">
    <property type="status" value="NOT_ANNOTATED_CDS"/>
    <property type="molecule type" value="Genomic_DNA"/>
</dbReference>
<organism evidence="5 6">
    <name type="scientific">Latimeria chalumnae</name>
    <name type="common">Coelacanth</name>
    <dbReference type="NCBI Taxonomy" id="7897"/>
    <lineage>
        <taxon>Eukaryota</taxon>
        <taxon>Metazoa</taxon>
        <taxon>Chordata</taxon>
        <taxon>Craniata</taxon>
        <taxon>Vertebrata</taxon>
        <taxon>Euteleostomi</taxon>
        <taxon>Coelacanthiformes</taxon>
        <taxon>Coelacanthidae</taxon>
        <taxon>Latimeria</taxon>
    </lineage>
</organism>
<dbReference type="PANTHER" id="PTHR13056">
    <property type="entry name" value="VACUOLAR FUSION PROTEIN CCZ1 HOMOLOG-RELATED"/>
    <property type="match status" value="1"/>
</dbReference>
<accession>H3AFQ2</accession>
<protein>
    <submittedName>
        <fullName evidence="5">CCZ1 homolog, vacuolar protein trafficking and biosis associated</fullName>
    </submittedName>
</protein>
<evidence type="ECO:0000256" key="1">
    <source>
        <dbReference type="ARBA" id="ARBA00005352"/>
    </source>
</evidence>
<dbReference type="Proteomes" id="UP000008672">
    <property type="component" value="Unassembled WGS sequence"/>
</dbReference>
<comment type="similarity">
    <text evidence="1">Belongs to the CCZ1 family.</text>
</comment>
<dbReference type="AlphaFoldDB" id="H3AFQ2"/>
<evidence type="ECO:0000313" key="5">
    <source>
        <dbReference type="Ensembl" id="ENSLACP00000008473.1"/>
    </source>
</evidence>
<dbReference type="Ensembl" id="ENSLACT00000008541.1">
    <property type="protein sequence ID" value="ENSLACP00000008473.1"/>
    <property type="gene ID" value="ENSLACG00000007500.2"/>
</dbReference>
<proteinExistence type="inferred from homology"/>
<dbReference type="Pfam" id="PF19032">
    <property type="entry name" value="Intu_longin_2"/>
    <property type="match status" value="1"/>
</dbReference>
<dbReference type="PANTHER" id="PTHR13056:SF0">
    <property type="entry name" value="VACUOLAR FUSION PROTEIN CCZ1 HOMOLOG-RELATED"/>
    <property type="match status" value="1"/>
</dbReference>
<dbReference type="InterPro" id="IPR013176">
    <property type="entry name" value="Ccz1"/>
</dbReference>
<dbReference type="InterPro" id="IPR043988">
    <property type="entry name" value="CCZ1/INTU_longin_2"/>
</dbReference>
<feature type="domain" description="CCZ1/INTU/HSP4 first Longin" evidence="2">
    <location>
        <begin position="24"/>
        <end position="149"/>
    </location>
</feature>
<dbReference type="GO" id="GO:0035658">
    <property type="term" value="C:Mon1-Ccz1 complex"/>
    <property type="evidence" value="ECO:0007669"/>
    <property type="project" value="InterPro"/>
</dbReference>
<dbReference type="Pfam" id="PF19031">
    <property type="entry name" value="Intu_longin_1"/>
    <property type="match status" value="1"/>
</dbReference>